<dbReference type="PANTHER" id="PTHR48045">
    <property type="entry name" value="UDP-GLYCOSYLTRANSFERASE 72B1"/>
    <property type="match status" value="1"/>
</dbReference>
<dbReference type="CDD" id="cd03784">
    <property type="entry name" value="GT1_Gtf-like"/>
    <property type="match status" value="1"/>
</dbReference>
<dbReference type="Gene3D" id="3.40.50.2000">
    <property type="entry name" value="Glycogen Phosphorylase B"/>
    <property type="match status" value="2"/>
</dbReference>
<dbReference type="InterPro" id="IPR002213">
    <property type="entry name" value="UDP_glucos_trans"/>
</dbReference>
<dbReference type="AlphaFoldDB" id="A0ABD1ZSF2"/>
<organism evidence="5 6">
    <name type="scientific">Riccia fluitans</name>
    <dbReference type="NCBI Taxonomy" id="41844"/>
    <lineage>
        <taxon>Eukaryota</taxon>
        <taxon>Viridiplantae</taxon>
        <taxon>Streptophyta</taxon>
        <taxon>Embryophyta</taxon>
        <taxon>Marchantiophyta</taxon>
        <taxon>Marchantiopsida</taxon>
        <taxon>Marchantiidae</taxon>
        <taxon>Marchantiales</taxon>
        <taxon>Ricciaceae</taxon>
        <taxon>Riccia</taxon>
    </lineage>
</organism>
<name>A0ABD1ZSF2_9MARC</name>
<evidence type="ECO:0000256" key="2">
    <source>
        <dbReference type="ARBA" id="ARBA00022679"/>
    </source>
</evidence>
<dbReference type="PROSITE" id="PS00375">
    <property type="entry name" value="UDPGT"/>
    <property type="match status" value="1"/>
</dbReference>
<comment type="caution">
    <text evidence="5">The sequence shown here is derived from an EMBL/GenBank/DDBJ whole genome shotgun (WGS) entry which is preliminary data.</text>
</comment>
<proteinExistence type="inferred from homology"/>
<evidence type="ECO:0000256" key="4">
    <source>
        <dbReference type="RuleBase" id="RU362057"/>
    </source>
</evidence>
<dbReference type="EMBL" id="JBHFFA010000001">
    <property type="protein sequence ID" value="KAL2653736.1"/>
    <property type="molecule type" value="Genomic_DNA"/>
</dbReference>
<evidence type="ECO:0000256" key="1">
    <source>
        <dbReference type="ARBA" id="ARBA00009995"/>
    </source>
</evidence>
<evidence type="ECO:0000256" key="3">
    <source>
        <dbReference type="RuleBase" id="RU003718"/>
    </source>
</evidence>
<keyword evidence="3" id="KW-0328">Glycosyltransferase</keyword>
<dbReference type="FunFam" id="3.40.50.2000:FF:000037">
    <property type="entry name" value="Glycosyltransferase"/>
    <property type="match status" value="1"/>
</dbReference>
<sequence length="480" mass="53451">MAILSRKKPHVLLLPFPGQSHIPPMMNIAYMLLNHDITITLASFRKIISSIRSKYAKELQGLDFHLVELDNDPEEDDEKLVEVTVPCKLEALRHGCQPYVEKLEADRQAGNSIPTCIIAGFFLVWTEEVAVRLGMKRYILFPNSAILPRFTQQIPELLDKGILQCGEVRKSNKGLMPFDGVLDISDVPAGLKYHEIPYSARNFLDVVLAMNLGKTANRSILVNTFYELDSKAIDSYNNYFPKSLSGTKAPRMYPIGPIITMARYTSLAFNGVKETTGVECMRWLEGQPAASVLYICLGSMVRLCPKQIEQLALALEATENCRFLWVLHKGNGNFDSLEEVLPPGFEAKVEGRGMVTTGWVPQLQILAHSAVLGFLTHSGWSSTMESLTSGVPMISWPHGAEQFLNCRHMVEMKVAVEVVRDADGIVQQEEFERAFGILLGEQGKRMTKVAQELKAKGESALTPGGSSHEAFLQLVEEIKL</sequence>
<accession>A0ABD1ZSF2</accession>
<dbReference type="GO" id="GO:0016757">
    <property type="term" value="F:glycosyltransferase activity"/>
    <property type="evidence" value="ECO:0007669"/>
    <property type="project" value="UniProtKB-KW"/>
</dbReference>
<protein>
    <recommendedName>
        <fullName evidence="4">Glycosyltransferase</fullName>
        <ecNumber evidence="4">2.4.1.-</ecNumber>
    </recommendedName>
</protein>
<keyword evidence="6" id="KW-1185">Reference proteome</keyword>
<dbReference type="EC" id="2.4.1.-" evidence="4"/>
<comment type="similarity">
    <text evidence="1 3">Belongs to the UDP-glycosyltransferase family.</text>
</comment>
<dbReference type="PANTHER" id="PTHR48045:SF31">
    <property type="entry name" value="UDP-GLYCOSYLTRANSFERASE 76B1-LIKE"/>
    <property type="match status" value="1"/>
</dbReference>
<gene>
    <name evidence="5" type="ORF">R1flu_021864</name>
</gene>
<dbReference type="Proteomes" id="UP001605036">
    <property type="component" value="Unassembled WGS sequence"/>
</dbReference>
<evidence type="ECO:0000313" key="6">
    <source>
        <dbReference type="Proteomes" id="UP001605036"/>
    </source>
</evidence>
<keyword evidence="2 3" id="KW-0808">Transferase</keyword>
<dbReference type="Pfam" id="PF00201">
    <property type="entry name" value="UDPGT"/>
    <property type="match status" value="1"/>
</dbReference>
<reference evidence="5 6" key="1">
    <citation type="submission" date="2024-09" db="EMBL/GenBank/DDBJ databases">
        <title>Chromosome-scale assembly of Riccia fluitans.</title>
        <authorList>
            <person name="Paukszto L."/>
            <person name="Sawicki J."/>
            <person name="Karawczyk K."/>
            <person name="Piernik-Szablinska J."/>
            <person name="Szczecinska M."/>
            <person name="Mazdziarz M."/>
        </authorList>
    </citation>
    <scope>NUCLEOTIDE SEQUENCE [LARGE SCALE GENOMIC DNA]</scope>
    <source>
        <strain evidence="5">Rf_01</strain>
        <tissue evidence="5">Aerial parts of the thallus</tissue>
    </source>
</reference>
<dbReference type="SUPFAM" id="SSF53756">
    <property type="entry name" value="UDP-Glycosyltransferase/glycogen phosphorylase"/>
    <property type="match status" value="1"/>
</dbReference>
<dbReference type="InterPro" id="IPR035595">
    <property type="entry name" value="UDP_glycos_trans_CS"/>
</dbReference>
<evidence type="ECO:0000313" key="5">
    <source>
        <dbReference type="EMBL" id="KAL2653736.1"/>
    </source>
</evidence>